<sequence>MHAPKRPHQPPPGPPPDSSESSWRRCTRMEVEVPWTLAGGWTATLGLGGSVDDDSAGIAAPLLRQLHQLPHQQRPVLPWLCPARDDNVPDMLLSLTGRHGISVAAGVRDDTARPTERDMRCGAARRRGGAKQKKTVVRMQHARQCIVILPRLQQLNPSSNGARPPSLGAGQAEPPPGLPPAARRLSRRNPHESPGGQGAPASQASQASPNASANASNTGAGTGWRWMGAPAAAAAAQFGTLAPGHAARYLPGLGAPSCRLTLFVLQGTKHALEQTCENCVEPIAHRRPGAESLTCMLLAKRVTAASERDALVRRHKSPSGNGPWQAAPAIGSSAGLLPSVASCAPSSPRLYADRMGKSKWRASATPPQRCPRKKHPHHHRFASIVNLVRVVVAPPVGQAVPCSCAQHRRQ</sequence>
<comment type="caution">
    <text evidence="1">The sequence shown here is derived from an EMBL/GenBank/DDBJ whole genome shotgun (WGS) entry which is preliminary data.</text>
</comment>
<gene>
    <name evidence="1" type="ORF">ACCO45_004938</name>
</gene>
<protein>
    <submittedName>
        <fullName evidence="1">Uncharacterized protein</fullName>
    </submittedName>
</protein>
<accession>A0ACC4DTZ4</accession>
<name>A0ACC4DTZ4_PURLI</name>
<evidence type="ECO:0000313" key="1">
    <source>
        <dbReference type="EMBL" id="KAL3959821.1"/>
    </source>
</evidence>
<organism evidence="1 2">
    <name type="scientific">Purpureocillium lilacinum</name>
    <name type="common">Paecilomyces lilacinus</name>
    <dbReference type="NCBI Taxonomy" id="33203"/>
    <lineage>
        <taxon>Eukaryota</taxon>
        <taxon>Fungi</taxon>
        <taxon>Dikarya</taxon>
        <taxon>Ascomycota</taxon>
        <taxon>Pezizomycotina</taxon>
        <taxon>Sordariomycetes</taxon>
        <taxon>Hypocreomycetidae</taxon>
        <taxon>Hypocreales</taxon>
        <taxon>Ophiocordycipitaceae</taxon>
        <taxon>Purpureocillium</taxon>
    </lineage>
</organism>
<dbReference type="Proteomes" id="UP001638806">
    <property type="component" value="Unassembled WGS sequence"/>
</dbReference>
<proteinExistence type="predicted"/>
<keyword evidence="2" id="KW-1185">Reference proteome</keyword>
<evidence type="ECO:0000313" key="2">
    <source>
        <dbReference type="Proteomes" id="UP001638806"/>
    </source>
</evidence>
<reference evidence="1" key="1">
    <citation type="submission" date="2024-12" db="EMBL/GenBank/DDBJ databases">
        <title>Comparative genomics and development of molecular markers within Purpureocillium lilacinum and among Purpureocillium species.</title>
        <authorList>
            <person name="Yeh Z.-Y."/>
            <person name="Ni N.-T."/>
            <person name="Lo P.-H."/>
            <person name="Mushyakhwo K."/>
            <person name="Lin C.-F."/>
            <person name="Nai Y.-S."/>
        </authorList>
    </citation>
    <scope>NUCLEOTIDE SEQUENCE</scope>
    <source>
        <strain evidence="1">NCHU-NPUST-175</strain>
    </source>
</reference>
<dbReference type="EMBL" id="JBGNUJ010000004">
    <property type="protein sequence ID" value="KAL3959821.1"/>
    <property type="molecule type" value="Genomic_DNA"/>
</dbReference>